<accession>A0A327WSD6</accession>
<evidence type="ECO:0000313" key="3">
    <source>
        <dbReference type="Proteomes" id="UP000249203"/>
    </source>
</evidence>
<reference evidence="1 3" key="2">
    <citation type="submission" date="2018-06" db="EMBL/GenBank/DDBJ databases">
        <title>Genomic Encyclopedia of Type Strains, Phase III (KMG-III): the genomes of soil and plant-associated and newly described type strains.</title>
        <authorList>
            <person name="Whitman W."/>
        </authorList>
    </citation>
    <scope>NUCLEOTIDE SEQUENCE [LARGE SCALE GENOMIC DNA]</scope>
    <source>
        <strain evidence="1 3">CGMCC 1.15366</strain>
    </source>
</reference>
<evidence type="ECO:0000313" key="4">
    <source>
        <dbReference type="Proteomes" id="UP000287865"/>
    </source>
</evidence>
<dbReference type="RefSeq" id="WP_111569858.1">
    <property type="nucleotide sequence ID" value="NZ_PIPK01000010.1"/>
</dbReference>
<dbReference type="EMBL" id="PIPK01000010">
    <property type="protein sequence ID" value="RUO22765.1"/>
    <property type="molecule type" value="Genomic_DNA"/>
</dbReference>
<keyword evidence="4" id="KW-1185">Reference proteome</keyword>
<proteinExistence type="predicted"/>
<name>A0A327WSD6_9GAMM</name>
<dbReference type="AlphaFoldDB" id="A0A327WSD6"/>
<protein>
    <submittedName>
        <fullName evidence="1">Uncharacterized protein</fullName>
    </submittedName>
</protein>
<dbReference type="Proteomes" id="UP000249203">
    <property type="component" value="Unassembled WGS sequence"/>
</dbReference>
<evidence type="ECO:0000313" key="1">
    <source>
        <dbReference type="EMBL" id="RAJ95343.1"/>
    </source>
</evidence>
<gene>
    <name evidence="1" type="ORF">B0I24_11025</name>
    <name evidence="2" type="ORF">CWE07_10910</name>
</gene>
<comment type="caution">
    <text evidence="1">The sequence shown here is derived from an EMBL/GenBank/DDBJ whole genome shotgun (WGS) entry which is preliminary data.</text>
</comment>
<dbReference type="Proteomes" id="UP000287865">
    <property type="component" value="Unassembled WGS sequence"/>
</dbReference>
<dbReference type="EMBL" id="QLMD01000010">
    <property type="protein sequence ID" value="RAJ95343.1"/>
    <property type="molecule type" value="Genomic_DNA"/>
</dbReference>
<evidence type="ECO:0000313" key="2">
    <source>
        <dbReference type="EMBL" id="RUO22765.1"/>
    </source>
</evidence>
<reference evidence="2 4" key="1">
    <citation type="journal article" date="2018" name="Front. Microbiol.">
        <title>Genome-Based Analysis Reveals the Taxonomy and Diversity of the Family Idiomarinaceae.</title>
        <authorList>
            <person name="Liu Y."/>
            <person name="Lai Q."/>
            <person name="Shao Z."/>
        </authorList>
    </citation>
    <scope>NUCLEOTIDE SEQUENCE [LARGE SCALE GENOMIC DNA]</scope>
    <source>
        <strain evidence="2 4">CF12-14</strain>
    </source>
</reference>
<organism evidence="1 3">
    <name type="scientific">Aliidiomarina maris</name>
    <dbReference type="NCBI Taxonomy" id="531312"/>
    <lineage>
        <taxon>Bacteria</taxon>
        <taxon>Pseudomonadati</taxon>
        <taxon>Pseudomonadota</taxon>
        <taxon>Gammaproteobacteria</taxon>
        <taxon>Alteromonadales</taxon>
        <taxon>Idiomarinaceae</taxon>
        <taxon>Aliidiomarina</taxon>
    </lineage>
</organism>
<sequence length="66" mass="6797">MSATAKILSVLLGLATLFGAIFLIVYFALVGLVLVPVLLGVAYLLFKGIKASASEAKDAVTSDSPK</sequence>